<dbReference type="InterPro" id="IPR017853">
    <property type="entry name" value="GH"/>
</dbReference>
<dbReference type="Gene3D" id="3.20.20.80">
    <property type="entry name" value="Glycosidases"/>
    <property type="match status" value="1"/>
</dbReference>
<dbReference type="EMBL" id="WWNE01000004">
    <property type="protein sequence ID" value="NBG65120.1"/>
    <property type="molecule type" value="Genomic_DNA"/>
</dbReference>
<evidence type="ECO:0000313" key="1">
    <source>
        <dbReference type="EMBL" id="NBG65120.1"/>
    </source>
</evidence>
<proteinExistence type="predicted"/>
<organism evidence="1 2">
    <name type="scientific">Acidiluteibacter ferrifornacis</name>
    <dbReference type="NCBI Taxonomy" id="2692424"/>
    <lineage>
        <taxon>Bacteria</taxon>
        <taxon>Pseudomonadati</taxon>
        <taxon>Bacteroidota</taxon>
        <taxon>Flavobacteriia</taxon>
        <taxon>Flavobacteriales</taxon>
        <taxon>Cryomorphaceae</taxon>
        <taxon>Acidiluteibacter</taxon>
    </lineage>
</organism>
<dbReference type="SUPFAM" id="SSF51445">
    <property type="entry name" value="(Trans)glycosidases"/>
    <property type="match status" value="1"/>
</dbReference>
<accession>A0A6N9NIU0</accession>
<evidence type="ECO:0000313" key="2">
    <source>
        <dbReference type="Proteomes" id="UP000470771"/>
    </source>
</evidence>
<comment type="caution">
    <text evidence="1">The sequence shown here is derived from an EMBL/GenBank/DDBJ whole genome shotgun (WGS) entry which is preliminary data.</text>
</comment>
<dbReference type="AlphaFoldDB" id="A0A6N9NIU0"/>
<keyword evidence="1" id="KW-0378">Hydrolase</keyword>
<dbReference type="RefSeq" id="WP_160631953.1">
    <property type="nucleotide sequence ID" value="NZ_WWNE01000004.1"/>
</dbReference>
<gene>
    <name evidence="1" type="ORF">GQN54_03270</name>
</gene>
<reference evidence="1 2" key="1">
    <citation type="submission" date="2019-12" db="EMBL/GenBank/DDBJ databases">
        <authorList>
            <person name="Zhao J."/>
        </authorList>
    </citation>
    <scope>NUCLEOTIDE SEQUENCE [LARGE SCALE GENOMIC DNA]</scope>
    <source>
        <strain evidence="1 2">S-15</strain>
    </source>
</reference>
<sequence length="336" mass="38827">MIKSLLFSLIVICLNACIKNNKPIIERFNGISFVAPPVKIDSLPIKILIEETGSNSLAIMPFAFCYGNSNPSLYFNHEKQWWGEKSEGVISTIRMAKFQNQKVLLKPQIWIKRGEYTGDLVFKSAAEWSKFESDYQNFVLSFATIAAQEKVDIFCIGTELQNFINKRPAFWEQLIQSIKKIYKGKLTYAANWDEYQNTPFWNQLDYIGIDAYFPASAERQPSIEELMNGMKVTQSKLKTFSARYKLPILFTEYGYRSMNYAAHKPWESSSEKGINFKVQSNALSAFYETFWSEDYVAGGFLWKWFYNNEKAGGIENSGFTPQNKPAISVIKQYYRE</sequence>
<name>A0A6N9NIU0_9FLAO</name>
<keyword evidence="2" id="KW-1185">Reference proteome</keyword>
<dbReference type="InterPro" id="IPR055151">
    <property type="entry name" value="GH113"/>
</dbReference>
<protein>
    <submittedName>
        <fullName evidence="1">Glycoside hydrolase</fullName>
    </submittedName>
</protein>
<dbReference type="CDD" id="cd19608">
    <property type="entry name" value="GH113_mannanase-like"/>
    <property type="match status" value="1"/>
</dbReference>
<dbReference type="Proteomes" id="UP000470771">
    <property type="component" value="Unassembled WGS sequence"/>
</dbReference>
<dbReference type="GO" id="GO:0016787">
    <property type="term" value="F:hydrolase activity"/>
    <property type="evidence" value="ECO:0007669"/>
    <property type="project" value="UniProtKB-KW"/>
</dbReference>
<dbReference type="Pfam" id="PF22612">
    <property type="entry name" value="GH113"/>
    <property type="match status" value="1"/>
</dbReference>